<accession>A0AAV6Q3F3</accession>
<dbReference type="Proteomes" id="UP000693946">
    <property type="component" value="Linkage Group LG7"/>
</dbReference>
<evidence type="ECO:0000313" key="3">
    <source>
        <dbReference type="Proteomes" id="UP000693946"/>
    </source>
</evidence>
<comment type="caution">
    <text evidence="2">The sequence shown here is derived from an EMBL/GenBank/DDBJ whole genome shotgun (WGS) entry which is preliminary data.</text>
</comment>
<proteinExistence type="predicted"/>
<evidence type="ECO:0000313" key="2">
    <source>
        <dbReference type="EMBL" id="KAG7481666.1"/>
    </source>
</evidence>
<gene>
    <name evidence="2" type="ORF">JOB18_001500</name>
</gene>
<name>A0AAV6Q3F3_SOLSE</name>
<evidence type="ECO:0000256" key="1">
    <source>
        <dbReference type="SAM" id="Phobius"/>
    </source>
</evidence>
<dbReference type="EMBL" id="JAGKHQ010000019">
    <property type="protein sequence ID" value="KAG7481666.1"/>
    <property type="molecule type" value="Genomic_DNA"/>
</dbReference>
<organism evidence="2 3">
    <name type="scientific">Solea senegalensis</name>
    <name type="common">Senegalese sole</name>
    <dbReference type="NCBI Taxonomy" id="28829"/>
    <lineage>
        <taxon>Eukaryota</taxon>
        <taxon>Metazoa</taxon>
        <taxon>Chordata</taxon>
        <taxon>Craniata</taxon>
        <taxon>Vertebrata</taxon>
        <taxon>Euteleostomi</taxon>
        <taxon>Actinopterygii</taxon>
        <taxon>Neopterygii</taxon>
        <taxon>Teleostei</taxon>
        <taxon>Neoteleostei</taxon>
        <taxon>Acanthomorphata</taxon>
        <taxon>Carangaria</taxon>
        <taxon>Pleuronectiformes</taxon>
        <taxon>Pleuronectoidei</taxon>
        <taxon>Soleidae</taxon>
        <taxon>Solea</taxon>
    </lineage>
</organism>
<sequence length="169" mass="18946">MWTDRTARNSKLRHLRPTFFSLQLSSPSSDRRDSAVVVVVVVVLLLLLRADTLVSEEFRAKVSVRCGAASREHVPCVNGTESGAEYDTFSITTAFTNEHKRTTADRAAISAVQTQRSCVLNTASQTEGESHSLIERRCSFRITFFLLAHLVMAFCSFANAYQNVWQGRR</sequence>
<keyword evidence="1" id="KW-1133">Transmembrane helix</keyword>
<reference evidence="2 3" key="1">
    <citation type="journal article" date="2021" name="Sci. Rep.">
        <title>Chromosome anchoring in Senegalese sole (Solea senegalensis) reveals sex-associated markers and genome rearrangements in flatfish.</title>
        <authorList>
            <person name="Guerrero-Cozar I."/>
            <person name="Gomez-Garrido J."/>
            <person name="Berbel C."/>
            <person name="Martinez-Blanch J.F."/>
            <person name="Alioto T."/>
            <person name="Claros M.G."/>
            <person name="Gagnaire P.A."/>
            <person name="Manchado M."/>
        </authorList>
    </citation>
    <scope>NUCLEOTIDE SEQUENCE [LARGE SCALE GENOMIC DNA]</scope>
    <source>
        <strain evidence="2">Sse05_10M</strain>
    </source>
</reference>
<feature type="transmembrane region" description="Helical" evidence="1">
    <location>
        <begin position="142"/>
        <end position="161"/>
    </location>
</feature>
<protein>
    <submittedName>
        <fullName evidence="2">Uncharacterized protein</fullName>
    </submittedName>
</protein>
<dbReference type="AlphaFoldDB" id="A0AAV6Q3F3"/>
<keyword evidence="1" id="KW-0472">Membrane</keyword>
<keyword evidence="1" id="KW-0812">Transmembrane</keyword>
<keyword evidence="3" id="KW-1185">Reference proteome</keyword>